<reference evidence="2" key="1">
    <citation type="journal article" date="2019" name="Int. J. Syst. Evol. Microbiol.">
        <title>The Global Catalogue of Microorganisms (GCM) 10K type strain sequencing project: providing services to taxonomists for standard genome sequencing and annotation.</title>
        <authorList>
            <consortium name="The Broad Institute Genomics Platform"/>
            <consortium name="The Broad Institute Genome Sequencing Center for Infectious Disease"/>
            <person name="Wu L."/>
            <person name="Ma J."/>
        </authorList>
    </citation>
    <scope>NUCLEOTIDE SEQUENCE [LARGE SCALE GENOMIC DNA]</scope>
    <source>
        <strain evidence="2">JCM 18126</strain>
    </source>
</reference>
<keyword evidence="2" id="KW-1185">Reference proteome</keyword>
<organism evidence="1 2">
    <name type="scientific">Kineococcus glutinatus</name>
    <dbReference type="NCBI Taxonomy" id="1070872"/>
    <lineage>
        <taxon>Bacteria</taxon>
        <taxon>Bacillati</taxon>
        <taxon>Actinomycetota</taxon>
        <taxon>Actinomycetes</taxon>
        <taxon>Kineosporiales</taxon>
        <taxon>Kineosporiaceae</taxon>
        <taxon>Kineococcus</taxon>
    </lineage>
</organism>
<evidence type="ECO:0000313" key="1">
    <source>
        <dbReference type="EMBL" id="GAA4963412.1"/>
    </source>
</evidence>
<name>A0ABP9H7X6_9ACTN</name>
<accession>A0ABP9H7X6</accession>
<dbReference type="Proteomes" id="UP001501195">
    <property type="component" value="Unassembled WGS sequence"/>
</dbReference>
<protein>
    <submittedName>
        <fullName evidence="1">Uncharacterized protein</fullName>
    </submittedName>
</protein>
<dbReference type="EMBL" id="BAABIL010000036">
    <property type="protein sequence ID" value="GAA4963412.1"/>
    <property type="molecule type" value="Genomic_DNA"/>
</dbReference>
<evidence type="ECO:0000313" key="2">
    <source>
        <dbReference type="Proteomes" id="UP001501195"/>
    </source>
</evidence>
<sequence length="101" mass="11705">MPETGLVDEAERYRVRDELNQEVLRRAAALGIDRDDVALARFDRTLDGGSPNLTIDSDGAFHFSTRDRGVITLDRVTRDHDELLQWTFQWATHDLDESWFQ</sequence>
<comment type="caution">
    <text evidence="1">The sequence shown here is derived from an EMBL/GenBank/DDBJ whole genome shotgun (WGS) entry which is preliminary data.</text>
</comment>
<proteinExistence type="predicted"/>
<gene>
    <name evidence="1" type="ORF">GCM10023225_03400</name>
</gene>